<feature type="transmembrane region" description="Helical" evidence="9">
    <location>
        <begin position="34"/>
        <end position="52"/>
    </location>
</feature>
<comment type="caution">
    <text evidence="9">Lacks conserved residue(s) required for the propagation of feature annotation.</text>
</comment>
<dbReference type="GO" id="GO:0008320">
    <property type="term" value="F:protein transmembrane transporter activity"/>
    <property type="evidence" value="ECO:0007669"/>
    <property type="project" value="UniProtKB-UniRule"/>
</dbReference>
<reference evidence="10 11" key="1">
    <citation type="submission" date="2014-06" db="EMBL/GenBank/DDBJ databases">
        <authorList>
            <person name="Urmite Genomes Urmite Genomes"/>
        </authorList>
    </citation>
    <scope>NUCLEOTIDE SEQUENCE [LARGE SCALE GENOMIC DNA]</scope>
</reference>
<dbReference type="eggNOG" id="COG0690">
    <property type="taxonomic scope" value="Bacteria"/>
</dbReference>
<comment type="similarity">
    <text evidence="9">Belongs to the SecE/SEC61-gamma family.</text>
</comment>
<feature type="transmembrane region" description="Helical" evidence="9">
    <location>
        <begin position="6"/>
        <end position="27"/>
    </location>
</feature>
<evidence type="ECO:0000313" key="11">
    <source>
        <dbReference type="Proteomes" id="UP000044071"/>
    </source>
</evidence>
<dbReference type="Pfam" id="PF00584">
    <property type="entry name" value="SecE"/>
    <property type="match status" value="1"/>
</dbReference>
<evidence type="ECO:0000256" key="4">
    <source>
        <dbReference type="ARBA" id="ARBA00022692"/>
    </source>
</evidence>
<keyword evidence="7 9" id="KW-0811">Translocation</keyword>
<dbReference type="PANTHER" id="PTHR33910:SF1">
    <property type="entry name" value="PROTEIN TRANSLOCASE SUBUNIT SECE"/>
    <property type="match status" value="1"/>
</dbReference>
<sequence length="115" mass="13022">MNVKDIILWIGTALVTALAFFGTYHYDFSGPIEALIWIGWFVLTALLAFFTTQGRQAFEFAKEAKIELQKVVWPTRQETVQTTSIVMIMVTVTGFVLWGIDSGMMWIIAKITRLG</sequence>
<evidence type="ECO:0000256" key="6">
    <source>
        <dbReference type="ARBA" id="ARBA00022989"/>
    </source>
</evidence>
<keyword evidence="8 9" id="KW-0472">Membrane</keyword>
<evidence type="ECO:0000256" key="2">
    <source>
        <dbReference type="ARBA" id="ARBA00022448"/>
    </source>
</evidence>
<dbReference type="Gene3D" id="1.20.5.1030">
    <property type="entry name" value="Preprotein translocase secy subunit"/>
    <property type="match status" value="1"/>
</dbReference>
<keyword evidence="6 9" id="KW-1133">Transmembrane helix</keyword>
<accession>A0A078KYT9</accession>
<keyword evidence="3 9" id="KW-1003">Cell membrane</keyword>
<dbReference type="HAMAP" id="MF_00422">
    <property type="entry name" value="SecE"/>
    <property type="match status" value="1"/>
</dbReference>
<keyword evidence="2 9" id="KW-0813">Transport</keyword>
<dbReference type="PANTHER" id="PTHR33910">
    <property type="entry name" value="PROTEIN TRANSLOCASE SUBUNIT SECE"/>
    <property type="match status" value="1"/>
</dbReference>
<dbReference type="AlphaFoldDB" id="A0A078KYT9"/>
<comment type="subcellular location">
    <subcellularLocation>
        <location evidence="1">Membrane</location>
    </subcellularLocation>
</comment>
<feature type="transmembrane region" description="Helical" evidence="9">
    <location>
        <begin position="85"/>
        <end position="109"/>
    </location>
</feature>
<evidence type="ECO:0000256" key="9">
    <source>
        <dbReference type="HAMAP-Rule" id="MF_00422"/>
    </source>
</evidence>
<dbReference type="GO" id="GO:0005886">
    <property type="term" value="C:plasma membrane"/>
    <property type="evidence" value="ECO:0007669"/>
    <property type="project" value="UniProtKB-UniRule"/>
</dbReference>
<protein>
    <recommendedName>
        <fullName evidence="9">Protein translocase subunit SecE</fullName>
    </recommendedName>
</protein>
<dbReference type="InterPro" id="IPR001901">
    <property type="entry name" value="Translocase_SecE/Sec61-g"/>
</dbReference>
<dbReference type="InterPro" id="IPR038379">
    <property type="entry name" value="SecE_sf"/>
</dbReference>
<dbReference type="PRINTS" id="PR01650">
    <property type="entry name" value="SECETRNLCASE"/>
</dbReference>
<dbReference type="GO" id="GO:0006605">
    <property type="term" value="P:protein targeting"/>
    <property type="evidence" value="ECO:0007669"/>
    <property type="project" value="UniProtKB-UniRule"/>
</dbReference>
<comment type="subunit">
    <text evidence="9">Component of the Sec protein translocase complex. Heterotrimer consisting of SecY, SecE and SecG subunits. The heterotrimers can form oligomers, although 1 heterotrimer is thought to be able to translocate proteins. Interacts with the ribosome. Interacts with SecDF, and other proteins may be involved. Interacts with SecA.</text>
</comment>
<evidence type="ECO:0000313" key="10">
    <source>
        <dbReference type="EMBL" id="CDZ78106.1"/>
    </source>
</evidence>
<proteinExistence type="inferred from homology"/>
<dbReference type="STRING" id="1034943.BN59_02404"/>
<dbReference type="InterPro" id="IPR005807">
    <property type="entry name" value="SecE_bac"/>
</dbReference>
<gene>
    <name evidence="9 10" type="primary">secE</name>
    <name evidence="10" type="ORF">BN59_02404</name>
</gene>
<dbReference type="GO" id="GO:0043952">
    <property type="term" value="P:protein transport by the Sec complex"/>
    <property type="evidence" value="ECO:0007669"/>
    <property type="project" value="UniProtKB-UniRule"/>
</dbReference>
<dbReference type="NCBIfam" id="TIGR00964">
    <property type="entry name" value="secE_bact"/>
    <property type="match status" value="1"/>
</dbReference>
<evidence type="ECO:0000256" key="5">
    <source>
        <dbReference type="ARBA" id="ARBA00022927"/>
    </source>
</evidence>
<dbReference type="Proteomes" id="UP000044071">
    <property type="component" value="Unassembled WGS sequence"/>
</dbReference>
<dbReference type="EMBL" id="CCSB01000002">
    <property type="protein sequence ID" value="CDZ78106.1"/>
    <property type="molecule type" value="Genomic_DNA"/>
</dbReference>
<evidence type="ECO:0000256" key="1">
    <source>
        <dbReference type="ARBA" id="ARBA00004370"/>
    </source>
</evidence>
<evidence type="ECO:0000256" key="7">
    <source>
        <dbReference type="ARBA" id="ARBA00023010"/>
    </source>
</evidence>
<dbReference type="GO" id="GO:0009306">
    <property type="term" value="P:protein secretion"/>
    <property type="evidence" value="ECO:0007669"/>
    <property type="project" value="UniProtKB-UniRule"/>
</dbReference>
<keyword evidence="11" id="KW-1185">Reference proteome</keyword>
<dbReference type="GO" id="GO:0065002">
    <property type="term" value="P:intracellular protein transmembrane transport"/>
    <property type="evidence" value="ECO:0007669"/>
    <property type="project" value="UniProtKB-UniRule"/>
</dbReference>
<comment type="function">
    <text evidence="9">Essential subunit of the Sec protein translocation channel SecYEG. Clamps together the 2 halves of SecY. May contact the channel plug during translocation.</text>
</comment>
<keyword evidence="4 9" id="KW-0812">Transmembrane</keyword>
<evidence type="ECO:0000256" key="8">
    <source>
        <dbReference type="ARBA" id="ARBA00023136"/>
    </source>
</evidence>
<evidence type="ECO:0000256" key="3">
    <source>
        <dbReference type="ARBA" id="ARBA00022475"/>
    </source>
</evidence>
<keyword evidence="5 9" id="KW-0653">Protein transport</keyword>
<name>A0A078KYT9_9GAMM</name>
<organism evidence="10 11">
    <name type="scientific">Legionella massiliensis</name>
    <dbReference type="NCBI Taxonomy" id="1034943"/>
    <lineage>
        <taxon>Bacteria</taxon>
        <taxon>Pseudomonadati</taxon>
        <taxon>Pseudomonadota</taxon>
        <taxon>Gammaproteobacteria</taxon>
        <taxon>Legionellales</taxon>
        <taxon>Legionellaceae</taxon>
        <taxon>Legionella</taxon>
    </lineage>
</organism>